<reference evidence="1 2" key="1">
    <citation type="submission" date="2020-04" db="EMBL/GenBank/DDBJ databases">
        <title>Molecular characterization of pseudomonads from Agaricus bisporus reveal novel blotch 2 pathogens in Western Europe.</title>
        <authorList>
            <person name="Taparia T."/>
            <person name="Krijger M."/>
            <person name="Haynes E."/>
            <person name="Elpinstone J.G."/>
            <person name="Noble R."/>
            <person name="Van Der Wolf J."/>
        </authorList>
    </citation>
    <scope>NUCLEOTIDE SEQUENCE [LARGE SCALE GENOMIC DNA]</scope>
    <source>
        <strain evidence="1 2">K7002</strain>
    </source>
</reference>
<accession>A0A7Y8E5X5</accession>
<evidence type="ECO:0000313" key="2">
    <source>
        <dbReference type="Proteomes" id="UP000563268"/>
    </source>
</evidence>
<comment type="caution">
    <text evidence="1">The sequence shown here is derived from an EMBL/GenBank/DDBJ whole genome shotgun (WGS) entry which is preliminary data.</text>
</comment>
<sequence>MTALNPLHTLWLTETVRLREEHAGPLEDLEANRLARTAGGDLATRIQQRALHLAERDGL</sequence>
<name>A0A7Y8E5X5_9PSED</name>
<gene>
    <name evidence="1" type="ORF">HX788_16270</name>
</gene>
<evidence type="ECO:0000313" key="1">
    <source>
        <dbReference type="EMBL" id="NWE08654.1"/>
    </source>
</evidence>
<feature type="non-terminal residue" evidence="1">
    <location>
        <position position="59"/>
    </location>
</feature>
<organism evidence="1 2">
    <name type="scientific">Pseudomonas edaphica</name>
    <dbReference type="NCBI Taxonomy" id="2006980"/>
    <lineage>
        <taxon>Bacteria</taxon>
        <taxon>Pseudomonadati</taxon>
        <taxon>Pseudomonadota</taxon>
        <taxon>Gammaproteobacteria</taxon>
        <taxon>Pseudomonadales</taxon>
        <taxon>Pseudomonadaceae</taxon>
        <taxon>Pseudomonas</taxon>
    </lineage>
</organism>
<dbReference type="Proteomes" id="UP000563268">
    <property type="component" value="Unassembled WGS sequence"/>
</dbReference>
<dbReference type="AlphaFoldDB" id="A0A7Y8E5X5"/>
<dbReference type="EMBL" id="JACARM010000029">
    <property type="protein sequence ID" value="NWE08654.1"/>
    <property type="molecule type" value="Genomic_DNA"/>
</dbReference>
<proteinExistence type="predicted"/>
<protein>
    <submittedName>
        <fullName evidence="1">DUF2868 domain-containing protein</fullName>
    </submittedName>
</protein>